<feature type="transmembrane region" description="Helical" evidence="1">
    <location>
        <begin position="159"/>
        <end position="184"/>
    </location>
</feature>
<feature type="transmembrane region" description="Helical" evidence="1">
    <location>
        <begin position="204"/>
        <end position="223"/>
    </location>
</feature>
<sequence length="261" mass="30081">MYLYPSIPLSPPPSFQFQRLIIPPTQLIFYLILSPISFPFQPRFISVYCLCLLLLPCPRSHRSCLFTLFGTIQSLRFYEVLPPRLLSHSSLSSLFILLLQLTQRFFPLALPYLSASYALPLCKLLSVFRSASCRFSFSFFTLILWFLQAGAETHFTHFGFSFTSLLLYLCFPLFCIRFSFLLYLFKSAPTKCLSRAMVVSHFPFMYYSLFFLFVSFCSVGIVFNSPSCVNRVVILLVFYHVCFSVPSTKEKVAPADFELPT</sequence>
<keyword evidence="1" id="KW-0472">Membrane</keyword>
<feature type="transmembrane region" description="Helical" evidence="1">
    <location>
        <begin position="127"/>
        <end position="147"/>
    </location>
</feature>
<keyword evidence="1" id="KW-1133">Transmembrane helix</keyword>
<proteinExistence type="predicted"/>
<keyword evidence="3" id="KW-1185">Reference proteome</keyword>
<organism evidence="2 3">
    <name type="scientific">Lentinula aciculospora</name>
    <dbReference type="NCBI Taxonomy" id="153920"/>
    <lineage>
        <taxon>Eukaryota</taxon>
        <taxon>Fungi</taxon>
        <taxon>Dikarya</taxon>
        <taxon>Basidiomycota</taxon>
        <taxon>Agaricomycotina</taxon>
        <taxon>Agaricomycetes</taxon>
        <taxon>Agaricomycetidae</taxon>
        <taxon>Agaricales</taxon>
        <taxon>Marasmiineae</taxon>
        <taxon>Omphalotaceae</taxon>
        <taxon>Lentinula</taxon>
    </lineage>
</organism>
<accession>A0A9W9DP88</accession>
<dbReference type="Proteomes" id="UP001150266">
    <property type="component" value="Unassembled WGS sequence"/>
</dbReference>
<name>A0A9W9DP88_9AGAR</name>
<protein>
    <submittedName>
        <fullName evidence="2">Uncharacterized protein</fullName>
    </submittedName>
</protein>
<reference evidence="2" key="1">
    <citation type="submission" date="2022-08" db="EMBL/GenBank/DDBJ databases">
        <title>A Global Phylogenomic Analysis of the Shiitake Genus Lentinula.</title>
        <authorList>
            <consortium name="DOE Joint Genome Institute"/>
            <person name="Sierra-Patev S."/>
            <person name="Min B."/>
            <person name="Naranjo-Ortiz M."/>
            <person name="Looney B."/>
            <person name="Konkel Z."/>
            <person name="Slot J.C."/>
            <person name="Sakamoto Y."/>
            <person name="Steenwyk J.L."/>
            <person name="Rokas A."/>
            <person name="Carro J."/>
            <person name="Camarero S."/>
            <person name="Ferreira P."/>
            <person name="Molpeceres G."/>
            <person name="Ruiz-Duenas F.J."/>
            <person name="Serrano A."/>
            <person name="Henrissat B."/>
            <person name="Drula E."/>
            <person name="Hughes K.W."/>
            <person name="Mata J.L."/>
            <person name="Ishikawa N.K."/>
            <person name="Vargas-Isla R."/>
            <person name="Ushijima S."/>
            <person name="Smith C.A."/>
            <person name="Ahrendt S."/>
            <person name="Andreopoulos W."/>
            <person name="He G."/>
            <person name="Labutti K."/>
            <person name="Lipzen A."/>
            <person name="Ng V."/>
            <person name="Riley R."/>
            <person name="Sandor L."/>
            <person name="Barry K."/>
            <person name="Martinez A.T."/>
            <person name="Xiao Y."/>
            <person name="Gibbons J.G."/>
            <person name="Terashima K."/>
            <person name="Grigoriev I.V."/>
            <person name="Hibbett D.S."/>
        </authorList>
    </citation>
    <scope>NUCLEOTIDE SEQUENCE</scope>
    <source>
        <strain evidence="2">JLM2183</strain>
    </source>
</reference>
<keyword evidence="1" id="KW-0812">Transmembrane</keyword>
<evidence type="ECO:0000313" key="2">
    <source>
        <dbReference type="EMBL" id="KAJ4479001.1"/>
    </source>
</evidence>
<dbReference type="AlphaFoldDB" id="A0A9W9DP88"/>
<comment type="caution">
    <text evidence="2">The sequence shown here is derived from an EMBL/GenBank/DDBJ whole genome shotgun (WGS) entry which is preliminary data.</text>
</comment>
<gene>
    <name evidence="2" type="ORF">J3R30DRAFT_2700583</name>
</gene>
<dbReference type="EMBL" id="JAOTPV010000008">
    <property type="protein sequence ID" value="KAJ4479001.1"/>
    <property type="molecule type" value="Genomic_DNA"/>
</dbReference>
<evidence type="ECO:0000256" key="1">
    <source>
        <dbReference type="SAM" id="Phobius"/>
    </source>
</evidence>
<evidence type="ECO:0000313" key="3">
    <source>
        <dbReference type="Proteomes" id="UP001150266"/>
    </source>
</evidence>